<evidence type="ECO:0000313" key="6">
    <source>
        <dbReference type="EMBL" id="GBN84970.1"/>
    </source>
</evidence>
<proteinExistence type="predicted"/>
<dbReference type="Gene3D" id="2.170.130.30">
    <property type="match status" value="1"/>
</dbReference>
<evidence type="ECO:0000256" key="5">
    <source>
        <dbReference type="PIRSR" id="PIRSR602157-2"/>
    </source>
</evidence>
<evidence type="ECO:0000256" key="3">
    <source>
        <dbReference type="ARBA" id="ARBA00022729"/>
    </source>
</evidence>
<comment type="caution">
    <text evidence="6">The sequence shown here is derived from an EMBL/GenBank/DDBJ whole genome shotgun (WGS) entry which is preliminary data.</text>
</comment>
<keyword evidence="5" id="KW-1015">Disulfide bond</keyword>
<feature type="binding site" evidence="4">
    <location>
        <begin position="362"/>
        <end position="364"/>
    </location>
    <ligand>
        <name>cyanocob(III)alamin</name>
        <dbReference type="ChEBI" id="CHEBI:17439"/>
    </ligand>
</feature>
<sequence>NKSLIVPGLTESRVNGIRRLKKKWSYTTGWQENTHRGITALFLGSERDEKKVNVEEKLMLKQLEVQTLVYILRKEIDGLTVNQLSMFVNALTVSCQNPQNFYGHDLVKLLKDEVEVSKTITHSVAYLALCNAGEKLPVNVTNDLIRILRTNADSFLLDVQAIAVMALSCLKVNYEKGLNASFPQSDYEEAVRKFKDLQLDDGSFGNIYTTAVVTQALLSAGQESTKDWDYNKAISYLIHHLNSASDDFLAVYLILPILNGKCLSHIRNTNCSAIAQRDAVADVKNKLVSKMRVQYSLYIGDEKDIVHTVSLRVPENITVFEVMQLALDADAKYKFQGKQMGEKLYIYDIAGITNDFEDGKFWLLYVGKDAESMRLTNESPDKIILQDGAHIVMWYKKAHI</sequence>
<evidence type="ECO:0000256" key="2">
    <source>
        <dbReference type="ARBA" id="ARBA00022525"/>
    </source>
</evidence>
<keyword evidence="4" id="KW-0170">Cobalt</keyword>
<dbReference type="PANTHER" id="PTHR10559">
    <property type="entry name" value="TRANSCOBALAMIN-1/GASTRIC INTRINSIC FACTOR"/>
    <property type="match status" value="1"/>
</dbReference>
<gene>
    <name evidence="6" type="primary">CG3556_10</name>
    <name evidence="6" type="ORF">AVEN_26975_1</name>
</gene>
<name>A0A4Y2SCG5_ARAVE</name>
<accession>A0A4Y2SCG5</accession>
<dbReference type="InterPro" id="IPR008930">
    <property type="entry name" value="Terpenoid_cyclase/PrenylTrfase"/>
</dbReference>
<dbReference type="EMBL" id="BGPR01020563">
    <property type="protein sequence ID" value="GBN84970.1"/>
    <property type="molecule type" value="Genomic_DNA"/>
</dbReference>
<dbReference type="SUPFAM" id="SSF48239">
    <property type="entry name" value="Terpenoid cyclases/Protein prenyltransferases"/>
    <property type="match status" value="1"/>
</dbReference>
<feature type="binding site" evidence="4">
    <location>
        <position position="158"/>
    </location>
    <ligand>
        <name>cyanocob(III)alamin</name>
        <dbReference type="ChEBI" id="CHEBI:17439"/>
    </ligand>
</feature>
<feature type="binding site" evidence="4">
    <location>
        <position position="206"/>
    </location>
    <ligand>
        <name>cyanocob(III)alamin</name>
        <dbReference type="ChEBI" id="CHEBI:17439"/>
    </ligand>
</feature>
<protein>
    <submittedName>
        <fullName evidence="6">Uncharacterized protein CG3556</fullName>
    </submittedName>
</protein>
<dbReference type="PANTHER" id="PTHR10559:SF18">
    <property type="entry name" value="TRANSCOBALAMIN II"/>
    <property type="match status" value="1"/>
</dbReference>
<dbReference type="Pfam" id="PF01122">
    <property type="entry name" value="Cobalamin_bind"/>
    <property type="match status" value="1"/>
</dbReference>
<evidence type="ECO:0000256" key="4">
    <source>
        <dbReference type="PIRSR" id="PIRSR602157-1"/>
    </source>
</evidence>
<dbReference type="GO" id="GO:0031419">
    <property type="term" value="F:cobalamin binding"/>
    <property type="evidence" value="ECO:0007669"/>
    <property type="project" value="InterPro"/>
</dbReference>
<evidence type="ECO:0000256" key="1">
    <source>
        <dbReference type="ARBA" id="ARBA00004613"/>
    </source>
</evidence>
<dbReference type="GO" id="GO:0005615">
    <property type="term" value="C:extracellular space"/>
    <property type="evidence" value="ECO:0007669"/>
    <property type="project" value="TreeGrafter"/>
</dbReference>
<keyword evidence="2" id="KW-0964">Secreted</keyword>
<dbReference type="InterPro" id="IPR002157">
    <property type="entry name" value="Cbl-bd_prot"/>
</dbReference>
<keyword evidence="7" id="KW-1185">Reference proteome</keyword>
<feature type="disulfide bond" evidence="5">
    <location>
        <begin position="130"/>
        <end position="169"/>
    </location>
</feature>
<feature type="non-terminal residue" evidence="6">
    <location>
        <position position="1"/>
    </location>
</feature>
<dbReference type="GO" id="GO:0015889">
    <property type="term" value="P:cobalamin transport"/>
    <property type="evidence" value="ECO:0007669"/>
    <property type="project" value="InterPro"/>
</dbReference>
<keyword evidence="3" id="KW-0732">Signal</keyword>
<feature type="binding site" evidence="4">
    <location>
        <begin position="345"/>
        <end position="346"/>
    </location>
    <ligand>
        <name>cyanocob(III)alamin</name>
        <dbReference type="ChEBI" id="CHEBI:17439"/>
    </ligand>
</feature>
<evidence type="ECO:0000313" key="7">
    <source>
        <dbReference type="Proteomes" id="UP000499080"/>
    </source>
</evidence>
<organism evidence="6 7">
    <name type="scientific">Araneus ventricosus</name>
    <name type="common">Orbweaver spider</name>
    <name type="synonym">Epeira ventricosa</name>
    <dbReference type="NCBI Taxonomy" id="182803"/>
    <lineage>
        <taxon>Eukaryota</taxon>
        <taxon>Metazoa</taxon>
        <taxon>Ecdysozoa</taxon>
        <taxon>Arthropoda</taxon>
        <taxon>Chelicerata</taxon>
        <taxon>Arachnida</taxon>
        <taxon>Araneae</taxon>
        <taxon>Araneomorphae</taxon>
        <taxon>Entelegynae</taxon>
        <taxon>Araneoidea</taxon>
        <taxon>Araneidae</taxon>
        <taxon>Araneus</taxon>
    </lineage>
</organism>
<reference evidence="6 7" key="1">
    <citation type="journal article" date="2019" name="Sci. Rep.">
        <title>Orb-weaving spider Araneus ventricosus genome elucidates the spidroin gene catalogue.</title>
        <authorList>
            <person name="Kono N."/>
            <person name="Nakamura H."/>
            <person name="Ohtoshi R."/>
            <person name="Moran D.A.P."/>
            <person name="Shinohara A."/>
            <person name="Yoshida Y."/>
            <person name="Fujiwara M."/>
            <person name="Mori M."/>
            <person name="Tomita M."/>
            <person name="Arakawa K."/>
        </authorList>
    </citation>
    <scope>NUCLEOTIDE SEQUENCE [LARGE SCALE GENOMIC DNA]</scope>
</reference>
<dbReference type="OrthoDB" id="6433565at2759"/>
<dbReference type="Proteomes" id="UP000499080">
    <property type="component" value="Unassembled WGS sequence"/>
</dbReference>
<dbReference type="AlphaFoldDB" id="A0A4Y2SCG5"/>
<dbReference type="Gene3D" id="1.50.10.20">
    <property type="match status" value="1"/>
</dbReference>
<comment type="subcellular location">
    <subcellularLocation>
        <location evidence="1">Secreted</location>
    </subcellularLocation>
</comment>
<dbReference type="InterPro" id="IPR051588">
    <property type="entry name" value="Cobalamin_Transport"/>
</dbReference>